<dbReference type="RefSeq" id="WP_248650290.1">
    <property type="nucleotide sequence ID" value="NZ_CP096659.1"/>
</dbReference>
<organism evidence="1 2">
    <name type="scientific">Halorussus limi</name>
    <dbReference type="NCBI Taxonomy" id="2938695"/>
    <lineage>
        <taxon>Archaea</taxon>
        <taxon>Methanobacteriati</taxon>
        <taxon>Methanobacteriota</taxon>
        <taxon>Stenosarchaea group</taxon>
        <taxon>Halobacteria</taxon>
        <taxon>Halobacteriales</taxon>
        <taxon>Haladaptataceae</taxon>
        <taxon>Halorussus</taxon>
    </lineage>
</organism>
<evidence type="ECO:0000313" key="1">
    <source>
        <dbReference type="EMBL" id="UPV74244.1"/>
    </source>
</evidence>
<dbReference type="GeneID" id="72186955"/>
<name>A0A8U0HUB0_9EURY</name>
<dbReference type="Proteomes" id="UP000830729">
    <property type="component" value="Chromosome"/>
</dbReference>
<protein>
    <submittedName>
        <fullName evidence="1">Uncharacterized protein</fullName>
    </submittedName>
</protein>
<accession>A0A8U0HUB0</accession>
<sequence>MLASVTHRRDSGALFEARTPMKLVEDLFEITADDEVVARVGGTLIRGRPSRIDRDEAGIRVEICPYDGDDPQYRLSAVRTPNGWREPRVHRRPLDGEWEECGRLAELE</sequence>
<dbReference type="KEGG" id="halx:M0R89_17110"/>
<proteinExistence type="predicted"/>
<evidence type="ECO:0000313" key="2">
    <source>
        <dbReference type="Proteomes" id="UP000830729"/>
    </source>
</evidence>
<reference evidence="1 2" key="1">
    <citation type="submission" date="2022-04" db="EMBL/GenBank/DDBJ databases">
        <title>Diverse halophilic archaea isolated from saline environments.</title>
        <authorList>
            <person name="Cui H.-L."/>
        </authorList>
    </citation>
    <scope>NUCLEOTIDE SEQUENCE [LARGE SCALE GENOMIC DNA]</scope>
    <source>
        <strain evidence="1 2">XZYJT49</strain>
    </source>
</reference>
<keyword evidence="2" id="KW-1185">Reference proteome</keyword>
<dbReference type="AlphaFoldDB" id="A0A8U0HUB0"/>
<gene>
    <name evidence="1" type="ORF">M0R89_17110</name>
</gene>
<dbReference type="EMBL" id="CP096659">
    <property type="protein sequence ID" value="UPV74244.1"/>
    <property type="molecule type" value="Genomic_DNA"/>
</dbReference>